<evidence type="ECO:0000259" key="5">
    <source>
        <dbReference type="SMART" id="SM00199"/>
    </source>
</evidence>
<dbReference type="GO" id="GO:0008009">
    <property type="term" value="F:chemokine activity"/>
    <property type="evidence" value="ECO:0007669"/>
    <property type="project" value="InterPro"/>
</dbReference>
<feature type="non-terminal residue" evidence="6">
    <location>
        <position position="68"/>
    </location>
</feature>
<dbReference type="GO" id="GO:0070098">
    <property type="term" value="P:chemokine-mediated signaling pathway"/>
    <property type="evidence" value="ECO:0007669"/>
    <property type="project" value="TreeGrafter"/>
</dbReference>
<dbReference type="AlphaFoldDB" id="A0A7K8G4U9"/>
<dbReference type="GO" id="GO:0005615">
    <property type="term" value="C:extracellular space"/>
    <property type="evidence" value="ECO:0007669"/>
    <property type="project" value="UniProtKB-KW"/>
</dbReference>
<dbReference type="SMART" id="SM00199">
    <property type="entry name" value="SCY"/>
    <property type="match status" value="1"/>
</dbReference>
<dbReference type="PANTHER" id="PTHR12015:SF103">
    <property type="entry name" value="C-C MOTIF CHEMOKINE 4-RELATED"/>
    <property type="match status" value="1"/>
</dbReference>
<name>A0A7K8G4U9_ORTSP</name>
<keyword evidence="7" id="KW-1185">Reference proteome</keyword>
<evidence type="ECO:0000256" key="1">
    <source>
        <dbReference type="ARBA" id="ARBA00010868"/>
    </source>
</evidence>
<dbReference type="GO" id="GO:0061844">
    <property type="term" value="P:antimicrobial humoral immune response mediated by antimicrobial peptide"/>
    <property type="evidence" value="ECO:0007669"/>
    <property type="project" value="TreeGrafter"/>
</dbReference>
<reference evidence="6 7" key="1">
    <citation type="submission" date="2019-09" db="EMBL/GenBank/DDBJ databases">
        <title>Bird 10,000 Genomes (B10K) Project - Family phase.</title>
        <authorList>
            <person name="Zhang G."/>
        </authorList>
    </citation>
    <scope>NUCLEOTIDE SEQUENCE [LARGE SCALE GENOMIC DNA]</scope>
    <source>
        <strain evidence="6">B10K-DU-029-32</strain>
        <tissue evidence="6">Liver or heart</tissue>
    </source>
</reference>
<evidence type="ECO:0000313" key="7">
    <source>
        <dbReference type="Proteomes" id="UP000526602"/>
    </source>
</evidence>
<keyword evidence="4" id="KW-0732">Signal</keyword>
<dbReference type="FunFam" id="2.40.50.40:FF:000002">
    <property type="entry name" value="C-C motif chemokine"/>
    <property type="match status" value="1"/>
</dbReference>
<evidence type="ECO:0000256" key="3">
    <source>
        <dbReference type="ARBA" id="ARBA00022514"/>
    </source>
</evidence>
<keyword evidence="3" id="KW-0202">Cytokine</keyword>
<dbReference type="PANTHER" id="PTHR12015">
    <property type="entry name" value="SMALL INDUCIBLE CYTOKINE A"/>
    <property type="match status" value="1"/>
</dbReference>
<comment type="similarity">
    <text evidence="1">Belongs to the intercrine beta (chemokine CC) family.</text>
</comment>
<dbReference type="InterPro" id="IPR036048">
    <property type="entry name" value="Interleukin_8-like_sf"/>
</dbReference>
<dbReference type="InterPro" id="IPR039809">
    <property type="entry name" value="Chemokine_b/g/d"/>
</dbReference>
<organism evidence="6 7">
    <name type="scientific">Orthonyx spaldingii</name>
    <name type="common">Chowchilla</name>
    <dbReference type="NCBI Taxonomy" id="38397"/>
    <lineage>
        <taxon>Eukaryota</taxon>
        <taxon>Metazoa</taxon>
        <taxon>Chordata</taxon>
        <taxon>Craniata</taxon>
        <taxon>Vertebrata</taxon>
        <taxon>Euteleostomi</taxon>
        <taxon>Archelosauria</taxon>
        <taxon>Archosauria</taxon>
        <taxon>Dinosauria</taxon>
        <taxon>Saurischia</taxon>
        <taxon>Theropoda</taxon>
        <taxon>Coelurosauria</taxon>
        <taxon>Aves</taxon>
        <taxon>Neognathae</taxon>
        <taxon>Neoaves</taxon>
        <taxon>Telluraves</taxon>
        <taxon>Australaves</taxon>
        <taxon>Passeriformes</taxon>
        <taxon>Corvoidea</taxon>
        <taxon>Orthonychidae</taxon>
        <taxon>Orthonyx</taxon>
    </lineage>
</organism>
<dbReference type="GO" id="GO:0006954">
    <property type="term" value="P:inflammatory response"/>
    <property type="evidence" value="ECO:0007669"/>
    <property type="project" value="TreeGrafter"/>
</dbReference>
<dbReference type="GO" id="GO:0048020">
    <property type="term" value="F:CCR chemokine receptor binding"/>
    <property type="evidence" value="ECO:0007669"/>
    <property type="project" value="TreeGrafter"/>
</dbReference>
<evidence type="ECO:0000256" key="2">
    <source>
        <dbReference type="ARBA" id="ARBA00022500"/>
    </source>
</evidence>
<protein>
    <submittedName>
        <fullName evidence="6">CL3L1 protein</fullName>
    </submittedName>
</protein>
<dbReference type="EMBL" id="VZTJ01000764">
    <property type="protein sequence ID" value="NXB99351.1"/>
    <property type="molecule type" value="Genomic_DNA"/>
</dbReference>
<evidence type="ECO:0000256" key="4">
    <source>
        <dbReference type="ARBA" id="ARBA00022729"/>
    </source>
</evidence>
<gene>
    <name evidence="6" type="primary">Ccl3l1_1</name>
    <name evidence="6" type="ORF">ORTSPA_R11060</name>
</gene>
<keyword evidence="2" id="KW-0145">Chemotaxis</keyword>
<accession>A0A7K8G4U9</accession>
<dbReference type="Gene3D" id="2.40.50.40">
    <property type="match status" value="1"/>
</dbReference>
<dbReference type="Pfam" id="PF00048">
    <property type="entry name" value="IL8"/>
    <property type="match status" value="1"/>
</dbReference>
<dbReference type="GO" id="GO:0048245">
    <property type="term" value="P:eosinophil chemotaxis"/>
    <property type="evidence" value="ECO:0007669"/>
    <property type="project" value="TreeGrafter"/>
</dbReference>
<dbReference type="GO" id="GO:0030335">
    <property type="term" value="P:positive regulation of cell migration"/>
    <property type="evidence" value="ECO:0007669"/>
    <property type="project" value="TreeGrafter"/>
</dbReference>
<dbReference type="InterPro" id="IPR001811">
    <property type="entry name" value="Chemokine_IL8-like_dom"/>
</dbReference>
<dbReference type="SUPFAM" id="SSF54117">
    <property type="entry name" value="Interleukin 8-like chemokines"/>
    <property type="match status" value="1"/>
</dbReference>
<comment type="caution">
    <text evidence="6">The sequence shown here is derived from an EMBL/GenBank/DDBJ whole genome shotgun (WGS) entry which is preliminary data.</text>
</comment>
<dbReference type="Proteomes" id="UP000526602">
    <property type="component" value="Unassembled WGS sequence"/>
</dbReference>
<evidence type="ECO:0000313" key="6">
    <source>
        <dbReference type="EMBL" id="NXB99351.1"/>
    </source>
</evidence>
<proteinExistence type="inferred from homology"/>
<feature type="domain" description="Chemokine interleukin-8-like" evidence="5">
    <location>
        <begin position="9"/>
        <end position="67"/>
    </location>
</feature>
<sequence>AHLSALTEATYCCFTYTSRPIPHRMIHSAYMTSSSCSKPAVVLVTRKGREVCADPSAHWVQKYLELLE</sequence>
<dbReference type="CDD" id="cd00272">
    <property type="entry name" value="Chemokine_CC"/>
    <property type="match status" value="1"/>
</dbReference>
<feature type="non-terminal residue" evidence="6">
    <location>
        <position position="1"/>
    </location>
</feature>